<comment type="function">
    <text evidence="11">FliM is one of three proteins (FliG, FliN, FliM) that forms the rotor-mounted switch complex (C ring), located at the base of the basal body. This complex interacts with the CheY and CheZ chemotaxis proteins, in addition to contacting components of the motor that determine the direction of flagellar rotation.</text>
</comment>
<accession>A0ABQ6ABC5</accession>
<evidence type="ECO:0000256" key="10">
    <source>
        <dbReference type="ARBA" id="ARBA00023143"/>
    </source>
</evidence>
<feature type="domain" description="Flagellar motor switch protein FliN-like C-terminal" evidence="12">
    <location>
        <begin position="226"/>
        <end position="289"/>
    </location>
</feature>
<proteinExistence type="inferred from homology"/>
<dbReference type="InterPro" id="IPR036429">
    <property type="entry name" value="SpoA-like_sf"/>
</dbReference>
<comment type="similarity">
    <text evidence="4">Belongs to the FliM family.</text>
</comment>
<evidence type="ECO:0000256" key="1">
    <source>
        <dbReference type="ARBA" id="ARBA00004117"/>
    </source>
</evidence>
<evidence type="ECO:0000256" key="3">
    <source>
        <dbReference type="ARBA" id="ARBA00009226"/>
    </source>
</evidence>
<dbReference type="InterPro" id="IPR001689">
    <property type="entry name" value="Flag_FliM"/>
</dbReference>
<keyword evidence="10" id="KW-0975">Bacterial flagellum</keyword>
<keyword evidence="14" id="KW-1185">Reference proteome</keyword>
<dbReference type="Pfam" id="PF01052">
    <property type="entry name" value="FliMN_C"/>
    <property type="match status" value="2"/>
</dbReference>
<dbReference type="InterPro" id="IPR001543">
    <property type="entry name" value="FliN-like_C"/>
</dbReference>
<keyword evidence="6" id="KW-1003">Cell membrane</keyword>
<keyword evidence="9" id="KW-0472">Membrane</keyword>
<sequence>MLEQPEDVEKLDLLDSLRAPQLRSLLMESLSDRFMRQIAFALFQRMRHSVQLLSCINGVTSHEAAMSQLPEVMLAGISELAPLRGRMLLAIDGDLIGAVVDAMCGATASHPFERYELSALETRIGKQMIDLSLATIQETLAPLAQLDLTPIAYENATGMLAIADGQDWMIAVTGIFETALGTGTIKLIAPYAGFEPLEAKVASQSGLLGQRGADTGWINGIETLTETTPVGITFELARVSLPLAVIEGLTPGKILPFTLSAEAIAVSGGIDLFRAEYGQNGGYICCRVKTGGTTEGDASMSDQKELTTPAGERTVLENERVELERIQPQTRGAVAIGGKNVLDRVQVSLTVELGRTQITVKDLRQLRHGQVVTLDQMVGEPLTIFANGQKLAYGEVVAVANDRYGVRVTALAEDMDATAEAGA</sequence>
<dbReference type="Pfam" id="PF02154">
    <property type="entry name" value="FliM"/>
    <property type="match status" value="1"/>
</dbReference>
<dbReference type="PRINTS" id="PR00956">
    <property type="entry name" value="FLGMOTORFLIN"/>
</dbReference>
<evidence type="ECO:0000313" key="13">
    <source>
        <dbReference type="EMBL" id="GLR67518.1"/>
    </source>
</evidence>
<dbReference type="InterPro" id="IPR028976">
    <property type="entry name" value="CheC-like_sf"/>
</dbReference>
<keyword evidence="7" id="KW-0145">Chemotaxis</keyword>
<evidence type="ECO:0000256" key="5">
    <source>
        <dbReference type="ARBA" id="ARBA00021898"/>
    </source>
</evidence>
<evidence type="ECO:0000256" key="2">
    <source>
        <dbReference type="ARBA" id="ARBA00004202"/>
    </source>
</evidence>
<evidence type="ECO:0000256" key="4">
    <source>
        <dbReference type="ARBA" id="ARBA00011049"/>
    </source>
</evidence>
<dbReference type="Proteomes" id="UP001156641">
    <property type="component" value="Unassembled WGS sequence"/>
</dbReference>
<dbReference type="PANTHER" id="PTHR30034:SF6">
    <property type="entry name" value="YOP PROTEINS TRANSLOCATION PROTEIN Q"/>
    <property type="match status" value="1"/>
</dbReference>
<dbReference type="PANTHER" id="PTHR30034">
    <property type="entry name" value="FLAGELLAR MOTOR SWITCH PROTEIN FLIM"/>
    <property type="match status" value="1"/>
</dbReference>
<comment type="caution">
    <text evidence="13">The sequence shown here is derived from an EMBL/GenBank/DDBJ whole genome shotgun (WGS) entry which is preliminary data.</text>
</comment>
<dbReference type="SUPFAM" id="SSF101801">
    <property type="entry name" value="Surface presentation of antigens (SPOA)"/>
    <property type="match status" value="2"/>
</dbReference>
<comment type="similarity">
    <text evidence="3">Belongs to the FliN/MopA/SpaO family.</text>
</comment>
<evidence type="ECO:0000256" key="8">
    <source>
        <dbReference type="ARBA" id="ARBA00022779"/>
    </source>
</evidence>
<dbReference type="InterPro" id="IPR001172">
    <property type="entry name" value="FliN_T3SS_HrcQb"/>
</dbReference>
<evidence type="ECO:0000256" key="6">
    <source>
        <dbReference type="ARBA" id="ARBA00022475"/>
    </source>
</evidence>
<dbReference type="RefSeq" id="WP_284258254.1">
    <property type="nucleotide sequence ID" value="NZ_BSOS01000067.1"/>
</dbReference>
<evidence type="ECO:0000256" key="9">
    <source>
        <dbReference type="ARBA" id="ARBA00023136"/>
    </source>
</evidence>
<evidence type="ECO:0000313" key="14">
    <source>
        <dbReference type="Proteomes" id="UP001156641"/>
    </source>
</evidence>
<name>A0ABQ6ABC5_9PROT</name>
<evidence type="ECO:0000259" key="12">
    <source>
        <dbReference type="Pfam" id="PF01052"/>
    </source>
</evidence>
<gene>
    <name evidence="13" type="ORF">GCM10010909_21990</name>
</gene>
<evidence type="ECO:0000256" key="11">
    <source>
        <dbReference type="ARBA" id="ARBA00025044"/>
    </source>
</evidence>
<keyword evidence="8" id="KW-0283">Flagellar rotation</keyword>
<protein>
    <recommendedName>
        <fullName evidence="5">Flagellar motor switch protein FliM</fullName>
    </recommendedName>
</protein>
<dbReference type="EMBL" id="BSOS01000067">
    <property type="protein sequence ID" value="GLR67518.1"/>
    <property type="molecule type" value="Genomic_DNA"/>
</dbReference>
<evidence type="ECO:0000256" key="7">
    <source>
        <dbReference type="ARBA" id="ARBA00022500"/>
    </source>
</evidence>
<reference evidence="14" key="1">
    <citation type="journal article" date="2019" name="Int. J. Syst. Evol. Microbiol.">
        <title>The Global Catalogue of Microorganisms (GCM) 10K type strain sequencing project: providing services to taxonomists for standard genome sequencing and annotation.</title>
        <authorList>
            <consortium name="The Broad Institute Genomics Platform"/>
            <consortium name="The Broad Institute Genome Sequencing Center for Infectious Disease"/>
            <person name="Wu L."/>
            <person name="Ma J."/>
        </authorList>
    </citation>
    <scope>NUCLEOTIDE SEQUENCE [LARGE SCALE GENOMIC DNA]</scope>
    <source>
        <strain evidence="14">NBRC 112502</strain>
    </source>
</reference>
<comment type="subcellular location">
    <subcellularLocation>
        <location evidence="1">Bacterial flagellum basal body</location>
    </subcellularLocation>
    <subcellularLocation>
        <location evidence="2">Cell membrane</location>
        <topology evidence="2">Peripheral membrane protein</topology>
    </subcellularLocation>
</comment>
<organism evidence="13 14">
    <name type="scientific">Acidocella aquatica</name>
    <dbReference type="NCBI Taxonomy" id="1922313"/>
    <lineage>
        <taxon>Bacteria</taxon>
        <taxon>Pseudomonadati</taxon>
        <taxon>Pseudomonadota</taxon>
        <taxon>Alphaproteobacteria</taxon>
        <taxon>Acetobacterales</taxon>
        <taxon>Acidocellaceae</taxon>
        <taxon>Acidocella</taxon>
    </lineage>
</organism>
<dbReference type="Gene3D" id="2.30.330.10">
    <property type="entry name" value="SpoA-like"/>
    <property type="match status" value="1"/>
</dbReference>
<dbReference type="CDD" id="cd17908">
    <property type="entry name" value="FliM"/>
    <property type="match status" value="1"/>
</dbReference>
<dbReference type="Gene3D" id="3.40.1550.10">
    <property type="entry name" value="CheC-like"/>
    <property type="match status" value="1"/>
</dbReference>
<feature type="domain" description="Flagellar motor switch protein FliN-like C-terminal" evidence="12">
    <location>
        <begin position="342"/>
        <end position="411"/>
    </location>
</feature>